<evidence type="ECO:0000313" key="2">
    <source>
        <dbReference type="EMBL" id="KOF13365.1"/>
    </source>
</evidence>
<dbReference type="SUPFAM" id="SSF46785">
    <property type="entry name" value="Winged helix' DNA-binding domain"/>
    <property type="match status" value="1"/>
</dbReference>
<evidence type="ECO:0000313" key="3">
    <source>
        <dbReference type="Proteomes" id="UP000037425"/>
    </source>
</evidence>
<dbReference type="PANTHER" id="PTHR33164">
    <property type="entry name" value="TRANSCRIPTIONAL REGULATOR, MARR FAMILY"/>
    <property type="match status" value="1"/>
</dbReference>
<sequence>MSYCYCILLRKASRRVTSLYDEALAPVGVNLAQFSLLRNIQRAEPISLTDLGQRTELDRSTVSRNVKVLEKMELVAMANGQDQRESAVELSDKGRQVLRDGAPLWDGVQTAIEAKLGDEASAQLTALLQAL</sequence>
<proteinExistence type="predicted"/>
<dbReference type="PROSITE" id="PS50995">
    <property type="entry name" value="HTH_MARR_2"/>
    <property type="match status" value="1"/>
</dbReference>
<gene>
    <name evidence="2" type="ORF">AC244_31700</name>
</gene>
<dbReference type="Pfam" id="PF12802">
    <property type="entry name" value="MarR_2"/>
    <property type="match status" value="1"/>
</dbReference>
<accession>A0A0L8BFS4</accession>
<dbReference type="Proteomes" id="UP000037425">
    <property type="component" value="Unassembled WGS sequence"/>
</dbReference>
<reference evidence="3" key="1">
    <citation type="submission" date="2015-07" db="EMBL/GenBank/DDBJ databases">
        <title>Whole genome sequence of an Ensifer adhaerens strain isolated from a cave pool in the Wind Cave National Park.</title>
        <authorList>
            <person name="Eng W.W.H."/>
            <person name="Gan H.M."/>
            <person name="Barton H.A."/>
            <person name="Savka M.A."/>
        </authorList>
    </citation>
    <scope>NUCLEOTIDE SEQUENCE [LARGE SCALE GENOMIC DNA]</scope>
    <source>
        <strain evidence="3">SD006</strain>
    </source>
</reference>
<dbReference type="AlphaFoldDB" id="A0A0L8BFS4"/>
<protein>
    <submittedName>
        <fullName evidence="2">MarR family transcriptional regulator</fullName>
    </submittedName>
</protein>
<dbReference type="EMBL" id="LGAP01000039">
    <property type="protein sequence ID" value="KOF13365.1"/>
    <property type="molecule type" value="Genomic_DNA"/>
</dbReference>
<name>A0A0L8BFS4_ENSAD</name>
<dbReference type="GO" id="GO:0003700">
    <property type="term" value="F:DNA-binding transcription factor activity"/>
    <property type="evidence" value="ECO:0007669"/>
    <property type="project" value="InterPro"/>
</dbReference>
<dbReference type="Gene3D" id="1.10.10.10">
    <property type="entry name" value="Winged helix-like DNA-binding domain superfamily/Winged helix DNA-binding domain"/>
    <property type="match status" value="1"/>
</dbReference>
<dbReference type="GO" id="GO:0006950">
    <property type="term" value="P:response to stress"/>
    <property type="evidence" value="ECO:0007669"/>
    <property type="project" value="TreeGrafter"/>
</dbReference>
<dbReference type="PATRIC" id="fig|106592.7.peg.5539"/>
<dbReference type="OrthoDB" id="2287011at2"/>
<dbReference type="PANTHER" id="PTHR33164:SF105">
    <property type="entry name" value="TRANSCRIPTIONAL REPRESSOR PROTEIN-RELATED"/>
    <property type="match status" value="1"/>
</dbReference>
<dbReference type="SMART" id="SM00347">
    <property type="entry name" value="HTH_MARR"/>
    <property type="match status" value="1"/>
</dbReference>
<feature type="domain" description="HTH marR-type" evidence="1">
    <location>
        <begin position="2"/>
        <end position="131"/>
    </location>
</feature>
<evidence type="ECO:0000259" key="1">
    <source>
        <dbReference type="PROSITE" id="PS50995"/>
    </source>
</evidence>
<dbReference type="InterPro" id="IPR036388">
    <property type="entry name" value="WH-like_DNA-bd_sf"/>
</dbReference>
<dbReference type="RefSeq" id="WP_053252789.1">
    <property type="nucleotide sequence ID" value="NZ_LGAP01000039.1"/>
</dbReference>
<dbReference type="InterPro" id="IPR036390">
    <property type="entry name" value="WH_DNA-bd_sf"/>
</dbReference>
<comment type="caution">
    <text evidence="2">The sequence shown here is derived from an EMBL/GenBank/DDBJ whole genome shotgun (WGS) entry which is preliminary data.</text>
</comment>
<dbReference type="InterPro" id="IPR039422">
    <property type="entry name" value="MarR/SlyA-like"/>
</dbReference>
<dbReference type="InterPro" id="IPR000835">
    <property type="entry name" value="HTH_MarR-typ"/>
</dbReference>
<organism evidence="2 3">
    <name type="scientific">Ensifer adhaerens</name>
    <name type="common">Sinorhizobium morelense</name>
    <dbReference type="NCBI Taxonomy" id="106592"/>
    <lineage>
        <taxon>Bacteria</taxon>
        <taxon>Pseudomonadati</taxon>
        <taxon>Pseudomonadota</taxon>
        <taxon>Alphaproteobacteria</taxon>
        <taxon>Hyphomicrobiales</taxon>
        <taxon>Rhizobiaceae</taxon>
        <taxon>Sinorhizobium/Ensifer group</taxon>
        <taxon>Ensifer</taxon>
    </lineage>
</organism>